<dbReference type="AlphaFoldDB" id="A0AAX6MI03"/>
<evidence type="ECO:0000313" key="5">
    <source>
        <dbReference type="EMBL" id="KAK6952073.1"/>
    </source>
</evidence>
<evidence type="ECO:0000256" key="2">
    <source>
        <dbReference type="SAM" id="Phobius"/>
    </source>
</evidence>
<sequence>MQLTSIISAAGLAALSNAFLLPPGISESDKDIITTLPVPVQVDAAVPRALESQNLKLKCPGCPVPIPHHGKVKIMNDIPSHLDLDFWIMPSDNADADRLMLNGFELYPNADPFRNTLTAPVRPDVLHRQMKKRPNSKGSMPQTLGFGMQTRPVAKNEEDSLELIEIQLDIIEVGDVFVDGIPKVQVNVVKTPTGKLMLGEIKTTDSEAAQSNPMDKQEECTTLLCKWKAVVMQKLAGLRFHKGCGGRPAHVKGNEEVKVEETQEPQEPQEPHHGHRQKNWGLLFKNIASHILLPVAVGILAGITACILGMIAGTLAVFLWRAIVRRGHTRRHHHHRHGHHHKASHTEAVVSEEKSGLMANQEEVDAPPAYVEEGVVVIDDKKAENVA</sequence>
<dbReference type="InterPro" id="IPR056145">
    <property type="entry name" value="DUF7728"/>
</dbReference>
<keyword evidence="2" id="KW-0472">Membrane</keyword>
<feature type="region of interest" description="Disordered" evidence="1">
    <location>
        <begin position="257"/>
        <end position="276"/>
    </location>
</feature>
<dbReference type="PANTHER" id="PTHR40622">
    <property type="match status" value="1"/>
</dbReference>
<feature type="region of interest" description="Disordered" evidence="1">
    <location>
        <begin position="330"/>
        <end position="349"/>
    </location>
</feature>
<gene>
    <name evidence="5" type="ORF">Daesc_006602</name>
</gene>
<accession>A0AAX6MI03</accession>
<feature type="signal peptide" evidence="3">
    <location>
        <begin position="1"/>
        <end position="18"/>
    </location>
</feature>
<feature type="transmembrane region" description="Helical" evidence="2">
    <location>
        <begin position="291"/>
        <end position="320"/>
    </location>
</feature>
<dbReference type="Pfam" id="PF24854">
    <property type="entry name" value="DUF7728"/>
    <property type="match status" value="1"/>
</dbReference>
<feature type="compositionally biased region" description="Basic residues" evidence="1">
    <location>
        <begin position="330"/>
        <end position="343"/>
    </location>
</feature>
<keyword evidence="3" id="KW-0732">Signal</keyword>
<keyword evidence="2" id="KW-0812">Transmembrane</keyword>
<reference evidence="5 6" key="1">
    <citation type="journal article" date="2024" name="Front Chem Biol">
        <title>Unveiling the potential of Daldinia eschscholtzii MFLUCC 19-0629 through bioactivity and bioinformatics studies for enhanced sustainable agriculture production.</title>
        <authorList>
            <person name="Brooks S."/>
            <person name="Weaver J.A."/>
            <person name="Klomchit A."/>
            <person name="Alharthi S.A."/>
            <person name="Onlamun T."/>
            <person name="Nurani R."/>
            <person name="Vong T.K."/>
            <person name="Alberti F."/>
            <person name="Greco C."/>
        </authorList>
    </citation>
    <scope>NUCLEOTIDE SEQUENCE [LARGE SCALE GENOMIC DNA]</scope>
    <source>
        <strain evidence="5">MFLUCC 19-0629</strain>
    </source>
</reference>
<comment type="caution">
    <text evidence="5">The sequence shown here is derived from an EMBL/GenBank/DDBJ whole genome shotgun (WGS) entry which is preliminary data.</text>
</comment>
<dbReference type="PANTHER" id="PTHR40622:SF1">
    <property type="match status" value="1"/>
</dbReference>
<name>A0AAX6MI03_9PEZI</name>
<evidence type="ECO:0000256" key="3">
    <source>
        <dbReference type="SAM" id="SignalP"/>
    </source>
</evidence>
<keyword evidence="6" id="KW-1185">Reference proteome</keyword>
<evidence type="ECO:0000256" key="1">
    <source>
        <dbReference type="SAM" id="MobiDB-lite"/>
    </source>
</evidence>
<feature type="chain" id="PRO_5043904220" description="DUF7728 domain-containing protein" evidence="3">
    <location>
        <begin position="19"/>
        <end position="387"/>
    </location>
</feature>
<evidence type="ECO:0000259" key="4">
    <source>
        <dbReference type="Pfam" id="PF24854"/>
    </source>
</evidence>
<keyword evidence="2" id="KW-1133">Transmembrane helix</keyword>
<proteinExistence type="predicted"/>
<evidence type="ECO:0000313" key="6">
    <source>
        <dbReference type="Proteomes" id="UP001369815"/>
    </source>
</evidence>
<feature type="domain" description="DUF7728" evidence="4">
    <location>
        <begin position="51"/>
        <end position="206"/>
    </location>
</feature>
<protein>
    <recommendedName>
        <fullName evidence="4">DUF7728 domain-containing protein</fullName>
    </recommendedName>
</protein>
<organism evidence="5 6">
    <name type="scientific">Daldinia eschscholtzii</name>
    <dbReference type="NCBI Taxonomy" id="292717"/>
    <lineage>
        <taxon>Eukaryota</taxon>
        <taxon>Fungi</taxon>
        <taxon>Dikarya</taxon>
        <taxon>Ascomycota</taxon>
        <taxon>Pezizomycotina</taxon>
        <taxon>Sordariomycetes</taxon>
        <taxon>Xylariomycetidae</taxon>
        <taxon>Xylariales</taxon>
        <taxon>Hypoxylaceae</taxon>
        <taxon>Daldinia</taxon>
    </lineage>
</organism>
<dbReference type="Proteomes" id="UP001369815">
    <property type="component" value="Unassembled WGS sequence"/>
</dbReference>
<dbReference type="EMBL" id="JBANMG010000006">
    <property type="protein sequence ID" value="KAK6952073.1"/>
    <property type="molecule type" value="Genomic_DNA"/>
</dbReference>